<accession>A0A2J0L1I0</accession>
<comment type="similarity">
    <text evidence="1">Belongs to the bacterial solute-binding protein 5 family.</text>
</comment>
<dbReference type="InterPro" id="IPR039424">
    <property type="entry name" value="SBP_5"/>
</dbReference>
<dbReference type="PANTHER" id="PTHR30290">
    <property type="entry name" value="PERIPLASMIC BINDING COMPONENT OF ABC TRANSPORTER"/>
    <property type="match status" value="1"/>
</dbReference>
<dbReference type="GO" id="GO:0030288">
    <property type="term" value="C:outer membrane-bounded periplasmic space"/>
    <property type="evidence" value="ECO:0007669"/>
    <property type="project" value="UniProtKB-ARBA"/>
</dbReference>
<dbReference type="FunFam" id="3.10.105.10:FF:000006">
    <property type="entry name" value="Peptide ABC transporter substrate-binding protein"/>
    <property type="match status" value="1"/>
</dbReference>
<dbReference type="EMBL" id="PEWV01000071">
    <property type="protein sequence ID" value="PIU41116.1"/>
    <property type="molecule type" value="Genomic_DNA"/>
</dbReference>
<dbReference type="AlphaFoldDB" id="A0A2J0L1I0"/>
<protein>
    <submittedName>
        <fullName evidence="5">Peptide-binding protein</fullName>
    </submittedName>
</protein>
<evidence type="ECO:0000256" key="2">
    <source>
        <dbReference type="ARBA" id="ARBA00022448"/>
    </source>
</evidence>
<comment type="caution">
    <text evidence="5">The sequence shown here is derived from an EMBL/GenBank/DDBJ whole genome shotgun (WGS) entry which is preliminary data.</text>
</comment>
<name>A0A2J0L1I0_9BACT</name>
<dbReference type="GO" id="GO:1904680">
    <property type="term" value="F:peptide transmembrane transporter activity"/>
    <property type="evidence" value="ECO:0007669"/>
    <property type="project" value="TreeGrafter"/>
</dbReference>
<keyword evidence="3" id="KW-0732">Signal</keyword>
<dbReference type="PANTHER" id="PTHR30290:SF38">
    <property type="entry name" value="D,D-DIPEPTIDE-BINDING PERIPLASMIC PROTEIN DDPA-RELATED"/>
    <property type="match status" value="1"/>
</dbReference>
<dbReference type="Gene3D" id="3.90.76.10">
    <property type="entry name" value="Dipeptide-binding Protein, Domain 1"/>
    <property type="match status" value="1"/>
</dbReference>
<gene>
    <name evidence="5" type="ORF">COS99_07200</name>
</gene>
<dbReference type="GO" id="GO:0043190">
    <property type="term" value="C:ATP-binding cassette (ABC) transporter complex"/>
    <property type="evidence" value="ECO:0007669"/>
    <property type="project" value="InterPro"/>
</dbReference>
<dbReference type="InterPro" id="IPR000914">
    <property type="entry name" value="SBP_5_dom"/>
</dbReference>
<dbReference type="PIRSF" id="PIRSF002741">
    <property type="entry name" value="MppA"/>
    <property type="match status" value="1"/>
</dbReference>
<proteinExistence type="inferred from homology"/>
<dbReference type="Proteomes" id="UP000230052">
    <property type="component" value="Unassembled WGS sequence"/>
</dbReference>
<keyword evidence="2" id="KW-0813">Transport</keyword>
<dbReference type="Gene3D" id="3.10.105.10">
    <property type="entry name" value="Dipeptide-binding Protein, Domain 3"/>
    <property type="match status" value="1"/>
</dbReference>
<evidence type="ECO:0000313" key="5">
    <source>
        <dbReference type="EMBL" id="PIU41116.1"/>
    </source>
</evidence>
<evidence type="ECO:0000259" key="4">
    <source>
        <dbReference type="Pfam" id="PF00496"/>
    </source>
</evidence>
<dbReference type="SUPFAM" id="SSF53850">
    <property type="entry name" value="Periplasmic binding protein-like II"/>
    <property type="match status" value="1"/>
</dbReference>
<dbReference type="Gene3D" id="3.40.190.10">
    <property type="entry name" value="Periplasmic binding protein-like II"/>
    <property type="match status" value="1"/>
</dbReference>
<feature type="domain" description="Solute-binding protein family 5" evidence="4">
    <location>
        <begin position="88"/>
        <end position="450"/>
    </location>
</feature>
<organism evidence="5 6">
    <name type="scientific">Candidatus Aquitaenariimonas noxiae</name>
    <dbReference type="NCBI Taxonomy" id="1974741"/>
    <lineage>
        <taxon>Bacteria</taxon>
        <taxon>Pseudomonadati</taxon>
        <taxon>Candidatus Omnitrophota</taxon>
        <taxon>Candidatus Aquitaenariimonas</taxon>
    </lineage>
</organism>
<dbReference type="PROSITE" id="PS01040">
    <property type="entry name" value="SBP_BACTERIAL_5"/>
    <property type="match status" value="1"/>
</dbReference>
<dbReference type="CDD" id="cd08514">
    <property type="entry name" value="PBP2_AppA_like"/>
    <property type="match status" value="1"/>
</dbReference>
<dbReference type="InterPro" id="IPR023765">
    <property type="entry name" value="SBP_5_CS"/>
</dbReference>
<evidence type="ECO:0000313" key="6">
    <source>
        <dbReference type="Proteomes" id="UP000230052"/>
    </source>
</evidence>
<evidence type="ECO:0000256" key="1">
    <source>
        <dbReference type="ARBA" id="ARBA00005695"/>
    </source>
</evidence>
<evidence type="ECO:0000256" key="3">
    <source>
        <dbReference type="ARBA" id="ARBA00022729"/>
    </source>
</evidence>
<sequence>MIHKKRNKKSLFLFSKLIPLLFAVLILYPQSPVFAQKNLQPSSGDAFVTAEIGDARILIPFLADDSASSGLCGLIFNGLTKLDRDLDIVGDAAERWEVSEDGLVITFYLRKNIKWHDGYPFTSQDIKFTYDLIRDPQNGCPYISSYADIEKMDILDDYTIRFKYKKPYAPALLKLGMGIVPKHILQGQDMRTSDFKRNPIGTGPYKFKKWKTDEYTVLEANEEYFEHAPYIQRHITRIIPNQAIQFLELVAGSVDSMTLTPYQYIYRTSGPRFTKSFNKYSYLSHAYTYIGYNLEDPLFKDRRVRQALSYAIDKKEIIDGVLLGLGEICSGPFLKGTRFYNEEAEGYPYDIEKAKTLLGEAGWSDHDGDGILDKDGIPFKFKLITNQGNKARQDIATIAQRQLSRLGIKVEIQTIAWAAFLNEFIDKKKFQAVILGWTTPQDPDCYSVWHSEAAQEGGLNFISYKNKEVDELIVKGNTTFDVEKREAIYKKIHKIISVDAPYTFLYFPYATPAVSKRFRGIDPAPAGIGYNFIDWHVSPDERKY</sequence>
<reference evidence="5 6" key="1">
    <citation type="submission" date="2017-09" db="EMBL/GenBank/DDBJ databases">
        <title>Depth-based differentiation of microbial function through sediment-hosted aquifers and enrichment of novel symbionts in the deep terrestrial subsurface.</title>
        <authorList>
            <person name="Probst A.J."/>
            <person name="Ladd B."/>
            <person name="Jarett J.K."/>
            <person name="Geller-Mcgrath D.E."/>
            <person name="Sieber C.M."/>
            <person name="Emerson J.B."/>
            <person name="Anantharaman K."/>
            <person name="Thomas B.C."/>
            <person name="Malmstrom R."/>
            <person name="Stieglmeier M."/>
            <person name="Klingl A."/>
            <person name="Woyke T."/>
            <person name="Ryan C.M."/>
            <person name="Banfield J.F."/>
        </authorList>
    </citation>
    <scope>NUCLEOTIDE SEQUENCE [LARGE SCALE GENOMIC DNA]</scope>
    <source>
        <strain evidence="5">CG07_land_8_20_14_0_80_42_15</strain>
    </source>
</reference>
<dbReference type="Pfam" id="PF00496">
    <property type="entry name" value="SBP_bac_5"/>
    <property type="match status" value="1"/>
</dbReference>
<dbReference type="GO" id="GO:0015833">
    <property type="term" value="P:peptide transport"/>
    <property type="evidence" value="ECO:0007669"/>
    <property type="project" value="TreeGrafter"/>
</dbReference>
<dbReference type="InterPro" id="IPR030678">
    <property type="entry name" value="Peptide/Ni-bd"/>
</dbReference>